<dbReference type="Proteomes" id="UP001385951">
    <property type="component" value="Unassembled WGS sequence"/>
</dbReference>
<evidence type="ECO:0000259" key="1">
    <source>
        <dbReference type="Pfam" id="PF01073"/>
    </source>
</evidence>
<protein>
    <recommendedName>
        <fullName evidence="1">3-beta hydroxysteroid dehydrogenase/isomerase domain-containing protein</fullName>
    </recommendedName>
</protein>
<reference evidence="2 3" key="1">
    <citation type="submission" date="2022-09" db="EMBL/GenBank/DDBJ databases">
        <authorList>
            <person name="Palmer J.M."/>
        </authorList>
    </citation>
    <scope>NUCLEOTIDE SEQUENCE [LARGE SCALE GENOMIC DNA]</scope>
    <source>
        <strain evidence="2 3">DSM 7382</strain>
    </source>
</reference>
<dbReference type="Pfam" id="PF01073">
    <property type="entry name" value="3Beta_HSD"/>
    <property type="match status" value="1"/>
</dbReference>
<feature type="domain" description="3-beta hydroxysteroid dehydrogenase/isomerase" evidence="1">
    <location>
        <begin position="8"/>
        <end position="270"/>
    </location>
</feature>
<dbReference type="AlphaFoldDB" id="A0AAW0FGB3"/>
<dbReference type="SUPFAM" id="SSF51735">
    <property type="entry name" value="NAD(P)-binding Rossmann-fold domains"/>
    <property type="match status" value="1"/>
</dbReference>
<sequence>MATQEHYLVVGGVGFLGSYIVQALVARGESHVAVYDLNAPLPRDQVTGVSYYSGDICSLDRVLEVLQETKSTTIFHTASPIHGLADEIYTEVNFRGTETLLKACRDTSLSPPVSKFVFTSSTGVTWTPRDLAGVSEAETPYPPHGYDAYHHTKALAEKLVISADEAGLRTVVLRPCGMTGPRDPQLFHRLATVLTEKQHKVQIGNNDNLVDYAYAGNVADAHILAADRLPTGPEETPHPVAGQVFFITNGEPIHIWDFNRLVWRGLGAPAAELDPKNVTKIPRWLAMCLAALSQAWAKFTGGTTEFNLFAIRFLTATQWYNIDKARSALGYQPKVKLEEAVRLTVEWWKERGAEEFAERQKQKSQNKKRV</sequence>
<dbReference type="InterPro" id="IPR002225">
    <property type="entry name" value="3Beta_OHSteriod_DH/Estase"/>
</dbReference>
<name>A0AAW0FGB3_9APHY</name>
<evidence type="ECO:0000313" key="2">
    <source>
        <dbReference type="EMBL" id="KAK7680768.1"/>
    </source>
</evidence>
<dbReference type="EMBL" id="JASBNA010000046">
    <property type="protein sequence ID" value="KAK7680768.1"/>
    <property type="molecule type" value="Genomic_DNA"/>
</dbReference>
<proteinExistence type="predicted"/>
<organism evidence="2 3">
    <name type="scientific">Cerrena zonata</name>
    <dbReference type="NCBI Taxonomy" id="2478898"/>
    <lineage>
        <taxon>Eukaryota</taxon>
        <taxon>Fungi</taxon>
        <taxon>Dikarya</taxon>
        <taxon>Basidiomycota</taxon>
        <taxon>Agaricomycotina</taxon>
        <taxon>Agaricomycetes</taxon>
        <taxon>Polyporales</taxon>
        <taxon>Cerrenaceae</taxon>
        <taxon>Cerrena</taxon>
    </lineage>
</organism>
<accession>A0AAW0FGB3</accession>
<dbReference type="Gene3D" id="3.40.50.720">
    <property type="entry name" value="NAD(P)-binding Rossmann-like Domain"/>
    <property type="match status" value="1"/>
</dbReference>
<evidence type="ECO:0000313" key="3">
    <source>
        <dbReference type="Proteomes" id="UP001385951"/>
    </source>
</evidence>
<dbReference type="GO" id="GO:0016616">
    <property type="term" value="F:oxidoreductase activity, acting on the CH-OH group of donors, NAD or NADP as acceptor"/>
    <property type="evidence" value="ECO:0007669"/>
    <property type="project" value="InterPro"/>
</dbReference>
<comment type="caution">
    <text evidence="2">The sequence shown here is derived from an EMBL/GenBank/DDBJ whole genome shotgun (WGS) entry which is preliminary data.</text>
</comment>
<keyword evidence="3" id="KW-1185">Reference proteome</keyword>
<gene>
    <name evidence="2" type="ORF">QCA50_016076</name>
</gene>
<dbReference type="PANTHER" id="PTHR43000">
    <property type="entry name" value="DTDP-D-GLUCOSE 4,6-DEHYDRATASE-RELATED"/>
    <property type="match status" value="1"/>
</dbReference>
<dbReference type="GO" id="GO:0006694">
    <property type="term" value="P:steroid biosynthetic process"/>
    <property type="evidence" value="ECO:0007669"/>
    <property type="project" value="InterPro"/>
</dbReference>
<dbReference type="InterPro" id="IPR036291">
    <property type="entry name" value="NAD(P)-bd_dom_sf"/>
</dbReference>